<proteinExistence type="predicted"/>
<dbReference type="InterPro" id="IPR052519">
    <property type="entry name" value="Euk-type_GlcNAc_Kinase"/>
</dbReference>
<dbReference type="EMBL" id="LQQO01000011">
    <property type="protein sequence ID" value="KZE15904.1"/>
    <property type="molecule type" value="Genomic_DNA"/>
</dbReference>
<organism evidence="2 3">
    <name type="scientific">Sphingomonas hankookensis</name>
    <dbReference type="NCBI Taxonomy" id="563996"/>
    <lineage>
        <taxon>Bacteria</taxon>
        <taxon>Pseudomonadati</taxon>
        <taxon>Pseudomonadota</taxon>
        <taxon>Alphaproteobacteria</taxon>
        <taxon>Sphingomonadales</taxon>
        <taxon>Sphingomonadaceae</taxon>
        <taxon>Sphingomonas</taxon>
    </lineage>
</organism>
<feature type="domain" description="ATPase BadF/BadG/BcrA/BcrD type" evidence="1">
    <location>
        <begin position="5"/>
        <end position="251"/>
    </location>
</feature>
<evidence type="ECO:0000313" key="3">
    <source>
        <dbReference type="Proteomes" id="UP000076609"/>
    </source>
</evidence>
<dbReference type="InterPro" id="IPR043129">
    <property type="entry name" value="ATPase_NBD"/>
</dbReference>
<dbReference type="InterPro" id="IPR002731">
    <property type="entry name" value="ATPase_BadF"/>
</dbReference>
<dbReference type="Pfam" id="PF01869">
    <property type="entry name" value="BcrAD_BadFG"/>
    <property type="match status" value="1"/>
</dbReference>
<accession>A0ABR5YEL6</accession>
<comment type="caution">
    <text evidence="2">The sequence shown here is derived from an EMBL/GenBank/DDBJ whole genome shotgun (WGS) entry which is preliminary data.</text>
</comment>
<dbReference type="PANTHER" id="PTHR43190">
    <property type="entry name" value="N-ACETYL-D-GLUCOSAMINE KINASE"/>
    <property type="match status" value="1"/>
</dbReference>
<dbReference type="PANTHER" id="PTHR43190:SF3">
    <property type="entry name" value="N-ACETYL-D-GLUCOSAMINE KINASE"/>
    <property type="match status" value="1"/>
</dbReference>
<dbReference type="CDD" id="cd24082">
    <property type="entry name" value="ASKHA_NBD_GspK-like"/>
    <property type="match status" value="1"/>
</dbReference>
<reference evidence="3" key="1">
    <citation type="submission" date="2016-01" db="EMBL/GenBank/DDBJ databases">
        <title>Draft genome of Chromobacterium sp. F49.</title>
        <authorList>
            <person name="Hong K.W."/>
        </authorList>
    </citation>
    <scope>NUCLEOTIDE SEQUENCE [LARGE SCALE GENOMIC DNA]</scope>
    <source>
        <strain evidence="3">CN3</strain>
    </source>
</reference>
<evidence type="ECO:0000313" key="2">
    <source>
        <dbReference type="EMBL" id="KZE15904.1"/>
    </source>
</evidence>
<name>A0ABR5YEL6_9SPHN</name>
<dbReference type="Gene3D" id="3.30.420.40">
    <property type="match status" value="2"/>
</dbReference>
<keyword evidence="3" id="KW-1185">Reference proteome</keyword>
<sequence>MSFFLGIDAGGSNCRARLVDASGRVIGTGQAGAANAGIGVDALRAVLTDVIAQATERLSPAEKATVRVGMGIAGIRRPGIRAALEATDFGVAAVVLASDAQIAHLGAHGGGDGAILILGTGSAALLRIDGQEVALGGYGFPVSDEGSGAALGLSAVRHALRALDGRTRHTPLADAVAALFDHDVLKAVAWMATAGPRDYGALAPIVMDHADADDPIARSIVEDAAGHVERFIETIVARGVTRCTLVGGLAPRLQPWLRVRTVAHLCPPMGDPLDGAVRLAGLESRSSDELR</sequence>
<dbReference type="RefSeq" id="WP_066689717.1">
    <property type="nucleotide sequence ID" value="NZ_LQQO01000011.1"/>
</dbReference>
<gene>
    <name evidence="2" type="ORF">AVT10_13805</name>
</gene>
<dbReference type="SUPFAM" id="SSF53067">
    <property type="entry name" value="Actin-like ATPase domain"/>
    <property type="match status" value="2"/>
</dbReference>
<evidence type="ECO:0000259" key="1">
    <source>
        <dbReference type="Pfam" id="PF01869"/>
    </source>
</evidence>
<protein>
    <submittedName>
        <fullName evidence="2">ATPase</fullName>
    </submittedName>
</protein>
<dbReference type="Proteomes" id="UP000076609">
    <property type="component" value="Unassembled WGS sequence"/>
</dbReference>